<feature type="domain" description="HTH lysR-type" evidence="5">
    <location>
        <begin position="1"/>
        <end position="60"/>
    </location>
</feature>
<keyword evidence="3" id="KW-0238">DNA-binding</keyword>
<keyword evidence="4" id="KW-0804">Transcription</keyword>
<protein>
    <submittedName>
        <fullName evidence="6">LysR family transcriptional regulator</fullName>
    </submittedName>
</protein>
<evidence type="ECO:0000256" key="4">
    <source>
        <dbReference type="ARBA" id="ARBA00023163"/>
    </source>
</evidence>
<dbReference type="PANTHER" id="PTHR30126">
    <property type="entry name" value="HTH-TYPE TRANSCRIPTIONAL REGULATOR"/>
    <property type="match status" value="1"/>
</dbReference>
<evidence type="ECO:0000313" key="7">
    <source>
        <dbReference type="Proteomes" id="UP001595848"/>
    </source>
</evidence>
<comment type="similarity">
    <text evidence="1">Belongs to the LysR transcriptional regulatory family.</text>
</comment>
<dbReference type="Pfam" id="PF03466">
    <property type="entry name" value="LysR_substrate"/>
    <property type="match status" value="1"/>
</dbReference>
<dbReference type="Pfam" id="PF00126">
    <property type="entry name" value="HTH_1"/>
    <property type="match status" value="1"/>
</dbReference>
<dbReference type="Proteomes" id="UP001595848">
    <property type="component" value="Unassembled WGS sequence"/>
</dbReference>
<proteinExistence type="inferred from homology"/>
<dbReference type="EMBL" id="JBHSBV010000002">
    <property type="protein sequence ID" value="MFC4200904.1"/>
    <property type="molecule type" value="Genomic_DNA"/>
</dbReference>
<keyword evidence="2" id="KW-0805">Transcription regulation</keyword>
<dbReference type="PANTHER" id="PTHR30126:SF94">
    <property type="entry name" value="LYSR FAMILY TRANSCRIPTIONAL REGULATOR"/>
    <property type="match status" value="1"/>
</dbReference>
<comment type="caution">
    <text evidence="6">The sequence shown here is derived from an EMBL/GenBank/DDBJ whole genome shotgun (WGS) entry which is preliminary data.</text>
</comment>
<name>A0ABV8NYK8_9BURK</name>
<reference evidence="7" key="1">
    <citation type="journal article" date="2019" name="Int. J. Syst. Evol. Microbiol.">
        <title>The Global Catalogue of Microorganisms (GCM) 10K type strain sequencing project: providing services to taxonomists for standard genome sequencing and annotation.</title>
        <authorList>
            <consortium name="The Broad Institute Genomics Platform"/>
            <consortium name="The Broad Institute Genome Sequencing Center for Infectious Disease"/>
            <person name="Wu L."/>
            <person name="Ma J."/>
        </authorList>
    </citation>
    <scope>NUCLEOTIDE SEQUENCE [LARGE SCALE GENOMIC DNA]</scope>
    <source>
        <strain evidence="7">LMG 24813</strain>
    </source>
</reference>
<dbReference type="InterPro" id="IPR005119">
    <property type="entry name" value="LysR_subst-bd"/>
</dbReference>
<evidence type="ECO:0000256" key="2">
    <source>
        <dbReference type="ARBA" id="ARBA00023015"/>
    </source>
</evidence>
<gene>
    <name evidence="6" type="ORF">ACFOY1_08065</name>
</gene>
<dbReference type="InterPro" id="IPR000847">
    <property type="entry name" value="LysR_HTH_N"/>
</dbReference>
<dbReference type="RefSeq" id="WP_217963883.1">
    <property type="nucleotide sequence ID" value="NZ_JAHTBN010000003.1"/>
</dbReference>
<evidence type="ECO:0000256" key="1">
    <source>
        <dbReference type="ARBA" id="ARBA00009437"/>
    </source>
</evidence>
<sequence>MTVSLRALQAFLAFHKRGTIAGAAEEIHLSAAAVSAQLKLLEERVGVPLFLRTKRSLALSPDGLRLIPIAEKMLSVQEELLHFSDFGSLHGRLSIGAINTVLVGIFPAVLNRIKRENPKLKIEVSSGLSSELVSKVEAGALDAAVINMPPYGLPSGLIIHPLYKEPIALVQSAATHYRTIDEALQKAEYIALNRNTWLGRFIDNWLSSAGLSAFPAMELSSQPAVLAAVEFELGVSILPVIRGQVLSHNRRVSYTKIEGFQRIVGLVERQSHVKSHIIAQLLSVITTLTGES</sequence>
<evidence type="ECO:0000259" key="5">
    <source>
        <dbReference type="PROSITE" id="PS50931"/>
    </source>
</evidence>
<accession>A0ABV8NYK8</accession>
<evidence type="ECO:0000313" key="6">
    <source>
        <dbReference type="EMBL" id="MFC4200904.1"/>
    </source>
</evidence>
<dbReference type="PROSITE" id="PS50931">
    <property type="entry name" value="HTH_LYSR"/>
    <property type="match status" value="1"/>
</dbReference>
<evidence type="ECO:0000256" key="3">
    <source>
        <dbReference type="ARBA" id="ARBA00023125"/>
    </source>
</evidence>
<organism evidence="6 7">
    <name type="scientific">Candidimonas humi</name>
    <dbReference type="NCBI Taxonomy" id="683355"/>
    <lineage>
        <taxon>Bacteria</taxon>
        <taxon>Pseudomonadati</taxon>
        <taxon>Pseudomonadota</taxon>
        <taxon>Betaproteobacteria</taxon>
        <taxon>Burkholderiales</taxon>
        <taxon>Alcaligenaceae</taxon>
        <taxon>Candidimonas</taxon>
    </lineage>
</organism>
<keyword evidence="7" id="KW-1185">Reference proteome</keyword>